<name>A0A645D9U7_9ZZZZ</name>
<reference evidence="3" key="1">
    <citation type="submission" date="2019-08" db="EMBL/GenBank/DDBJ databases">
        <authorList>
            <person name="Kucharzyk K."/>
            <person name="Murdoch R.W."/>
            <person name="Higgins S."/>
            <person name="Loffler F."/>
        </authorList>
    </citation>
    <scope>NUCLEOTIDE SEQUENCE</scope>
</reference>
<dbReference type="GO" id="GO:0016020">
    <property type="term" value="C:membrane"/>
    <property type="evidence" value="ECO:0007669"/>
    <property type="project" value="InterPro"/>
</dbReference>
<gene>
    <name evidence="3" type="ORF">SDC9_132900</name>
</gene>
<dbReference type="Pfam" id="PF03610">
    <property type="entry name" value="EIIA-man"/>
    <property type="match status" value="1"/>
</dbReference>
<dbReference type="Gene3D" id="3.40.50.510">
    <property type="entry name" value="Phosphotransferase system, mannose-type IIA component"/>
    <property type="match status" value="1"/>
</dbReference>
<evidence type="ECO:0000313" key="3">
    <source>
        <dbReference type="EMBL" id="MPM85818.1"/>
    </source>
</evidence>
<dbReference type="PROSITE" id="PS51096">
    <property type="entry name" value="PTS_EIIA_TYPE_4"/>
    <property type="match status" value="1"/>
</dbReference>
<dbReference type="PANTHER" id="PTHR33799:SF1">
    <property type="entry name" value="PTS SYSTEM MANNOSE-SPECIFIC EIIAB COMPONENT-RELATED"/>
    <property type="match status" value="1"/>
</dbReference>
<comment type="caution">
    <text evidence="3">The sequence shown here is derived from an EMBL/GenBank/DDBJ whole genome shotgun (WGS) entry which is preliminary data.</text>
</comment>
<dbReference type="PANTHER" id="PTHR33799">
    <property type="entry name" value="PTS PERMEASE-RELATED-RELATED"/>
    <property type="match status" value="1"/>
</dbReference>
<feature type="domain" description="PTS EIIA type-4" evidence="2">
    <location>
        <begin position="1"/>
        <end position="115"/>
    </location>
</feature>
<dbReference type="EMBL" id="VSSQ01034020">
    <property type="protein sequence ID" value="MPM85818.1"/>
    <property type="molecule type" value="Genomic_DNA"/>
</dbReference>
<dbReference type="InterPro" id="IPR036662">
    <property type="entry name" value="PTS_EIIA_man-typ_sf"/>
</dbReference>
<dbReference type="GO" id="GO:0016740">
    <property type="term" value="F:transferase activity"/>
    <property type="evidence" value="ECO:0007669"/>
    <property type="project" value="UniProtKB-KW"/>
</dbReference>
<dbReference type="AlphaFoldDB" id="A0A645D9U7"/>
<dbReference type="SUPFAM" id="SSF53062">
    <property type="entry name" value="PTS system fructose IIA component-like"/>
    <property type="match status" value="1"/>
</dbReference>
<protein>
    <recommendedName>
        <fullName evidence="2">PTS EIIA type-4 domain-containing protein</fullName>
    </recommendedName>
</protein>
<keyword evidence="1" id="KW-0808">Transferase</keyword>
<dbReference type="GO" id="GO:0009401">
    <property type="term" value="P:phosphoenolpyruvate-dependent sugar phosphotransferase system"/>
    <property type="evidence" value="ECO:0007669"/>
    <property type="project" value="InterPro"/>
</dbReference>
<evidence type="ECO:0000259" key="2">
    <source>
        <dbReference type="PROSITE" id="PS51096"/>
    </source>
</evidence>
<dbReference type="InterPro" id="IPR004701">
    <property type="entry name" value="PTS_EIIA_man-typ"/>
</dbReference>
<proteinExistence type="predicted"/>
<accession>A0A645D9U7</accession>
<evidence type="ECO:0000256" key="1">
    <source>
        <dbReference type="ARBA" id="ARBA00022679"/>
    </source>
</evidence>
<sequence length="127" mass="14912">MKIYIAGHANYAESVFNILKFFKENLEDVDFMIFDNTYEERLEKFIRDNEGEELIVVTDLLGGSVNACAMNLLKKYRFKLFSGVNIAFLLELIFSNDTSEEHLRMILEESRKENVFVNDLLNRKEND</sequence>
<organism evidence="3">
    <name type="scientific">bioreactor metagenome</name>
    <dbReference type="NCBI Taxonomy" id="1076179"/>
    <lineage>
        <taxon>unclassified sequences</taxon>
        <taxon>metagenomes</taxon>
        <taxon>ecological metagenomes</taxon>
    </lineage>
</organism>
<dbReference type="InterPro" id="IPR051471">
    <property type="entry name" value="Bacterial_PTS_sugar_comp"/>
</dbReference>